<accession>A0A6C0FXY0</accession>
<dbReference type="Gene3D" id="2.60.40.1120">
    <property type="entry name" value="Carboxypeptidase-like, regulatory domain"/>
    <property type="match status" value="1"/>
</dbReference>
<dbReference type="KEGG" id="plyc:GXP70_19600"/>
<proteinExistence type="predicted"/>
<sequence length="481" mass="51813">MNRVSSPVFTGLAMPAGACGPHQFEVNIIRDAAPSTPSAPSTPNHTTTKAVLVLDTNPNETDQSAKTAITQFVGKNLKLSGTLLTPDGKPVSLPDIEIGADGSFSLNNVPPGEYKVMLSVVAPTGEKLAGQSAKLIVSSDGTAKLEAGLIDPYGIVTDAVTGEAIDGATVTLHWSDTELNRSKGRKPGELVVLPELPDFAPNKNRDPQTTVNKGQYGWMVFPDGDYYIVAEKAGYEPYDSRSDTRDERQGDDSYVKNGTIHVGQSIVQYNFAMKQKVIGSGGHMPYMLGYPDGSFRPERGLTRAETAAILSRLFAGEASQTSAASFGDVKAAHWAAKEIAVVAAQKWMVGYSDGSFRPDQQVTRAELAQILLNVKQWTTDATNGFADAKGHWAEKAIAALQAQGLIAGYPDGNFHPNDPVKRVEADVVFNQLTGRTPWKVQAKQKWTDVAPGYWGYDAVMEASVPHDYEQYESGSENWTSN</sequence>
<gene>
    <name evidence="2" type="ORF">GXP70_19600</name>
</gene>
<keyword evidence="3" id="KW-1185">Reference proteome</keyword>
<dbReference type="InterPro" id="IPR051465">
    <property type="entry name" value="Cell_Envelope_Struct_Comp"/>
</dbReference>
<feature type="domain" description="SLH" evidence="1">
    <location>
        <begin position="322"/>
        <end position="379"/>
    </location>
</feature>
<dbReference type="InterPro" id="IPR001119">
    <property type="entry name" value="SLH_dom"/>
</dbReference>
<name>A0A6C0FXY0_9BACL</name>
<organism evidence="2 3">
    <name type="scientific">Paenibacillus lycopersici</name>
    <dbReference type="NCBI Taxonomy" id="2704462"/>
    <lineage>
        <taxon>Bacteria</taxon>
        <taxon>Bacillati</taxon>
        <taxon>Bacillota</taxon>
        <taxon>Bacilli</taxon>
        <taxon>Bacillales</taxon>
        <taxon>Paenibacillaceae</taxon>
        <taxon>Paenibacillus</taxon>
    </lineage>
</organism>
<evidence type="ECO:0000259" key="1">
    <source>
        <dbReference type="PROSITE" id="PS51272"/>
    </source>
</evidence>
<evidence type="ECO:0000313" key="2">
    <source>
        <dbReference type="EMBL" id="QHT61966.1"/>
    </source>
</evidence>
<evidence type="ECO:0000313" key="3">
    <source>
        <dbReference type="Proteomes" id="UP000476064"/>
    </source>
</evidence>
<reference evidence="2 3" key="1">
    <citation type="submission" date="2020-01" db="EMBL/GenBank/DDBJ databases">
        <title>Paenibacillus sp. nov., isolated from tomato rhizosphere.</title>
        <authorList>
            <person name="Weon H.-Y."/>
            <person name="Lee S.A."/>
        </authorList>
    </citation>
    <scope>NUCLEOTIDE SEQUENCE [LARGE SCALE GENOMIC DNA]</scope>
    <source>
        <strain evidence="2 3">12200R-189</strain>
    </source>
</reference>
<dbReference type="EMBL" id="CP048209">
    <property type="protein sequence ID" value="QHT61966.1"/>
    <property type="molecule type" value="Genomic_DNA"/>
</dbReference>
<feature type="domain" description="SLH" evidence="1">
    <location>
        <begin position="380"/>
        <end position="443"/>
    </location>
</feature>
<dbReference type="AlphaFoldDB" id="A0A6C0FXY0"/>
<protein>
    <submittedName>
        <fullName evidence="2">S-layer homology domain-containing protein</fullName>
    </submittedName>
</protein>
<dbReference type="PROSITE" id="PS51272">
    <property type="entry name" value="SLH"/>
    <property type="match status" value="2"/>
</dbReference>
<dbReference type="PANTHER" id="PTHR43308">
    <property type="entry name" value="OUTER MEMBRANE PROTEIN ALPHA-RELATED"/>
    <property type="match status" value="1"/>
</dbReference>
<dbReference type="Proteomes" id="UP000476064">
    <property type="component" value="Chromosome"/>
</dbReference>
<dbReference type="RefSeq" id="WP_162358403.1">
    <property type="nucleotide sequence ID" value="NZ_CP048209.1"/>
</dbReference>
<dbReference type="SUPFAM" id="SSF49464">
    <property type="entry name" value="Carboxypeptidase regulatory domain-like"/>
    <property type="match status" value="1"/>
</dbReference>
<dbReference type="PANTHER" id="PTHR43308:SF5">
    <property type="entry name" value="S-LAYER PROTEIN _ PEPTIDOGLYCAN ENDO-BETA-N-ACETYLGLUCOSAMINIDASE"/>
    <property type="match status" value="1"/>
</dbReference>
<dbReference type="Pfam" id="PF00395">
    <property type="entry name" value="SLH"/>
    <property type="match status" value="3"/>
</dbReference>
<dbReference type="InterPro" id="IPR008969">
    <property type="entry name" value="CarboxyPept-like_regulatory"/>
</dbReference>